<sequence>MPDKEAQARSASTTVERSASRRLEFYPNHGIVRFARPQHGSSPGGLKHAGKFRKVSNMNYGTAPSVVMNSSLQNSSPMFLLPLHPTFATGSSDSSTPSFLNNNSRTWTFPRNVSCNWSSYQAFGTVYKVAAPESRKETEQVVYPALDRQSSDPSKVCFRDAANEMSEGGGSVVIIQHEDGKLRLSSRAPSLRERITHFIKRFNKSVLLPSEPTPPFLTVASRPFTSVSLADKAVQDASLIDEASGKRRSGTEATGYTLRWAAYSQGGSEGGVNLTGGRACEEAKLHVATKSSSTPSSSGGVMVPSVDRSGSSCSLLPLYTTRSVWPSFISLSGIVLPPPPSERRSTTSYSGSVLIFDRFYLHSFEIFLACVVVFPALGNLGFTLLEYRLDHRAIWSSATENLRWIPFLTWDYRKRSRENHLRDRSTAYYENTSKYRHLSHAHREDGHLHGRWALWLGRWLSSDVIDRLEPVAEVLLLNQSRSEAFEWIHLRFRRLKLRTRIIYP</sequence>
<dbReference type="AlphaFoldDB" id="A0A0D0CN45"/>
<keyword evidence="3" id="KW-1185">Reference proteome</keyword>
<protein>
    <submittedName>
        <fullName evidence="2">Uncharacterized protein</fullName>
    </submittedName>
</protein>
<accession>A0A0D0CN45</accession>
<proteinExistence type="predicted"/>
<gene>
    <name evidence="2" type="ORF">GYMLUDRAFT_244547</name>
</gene>
<evidence type="ECO:0000256" key="1">
    <source>
        <dbReference type="SAM" id="Phobius"/>
    </source>
</evidence>
<evidence type="ECO:0000313" key="2">
    <source>
        <dbReference type="EMBL" id="KIK60107.1"/>
    </source>
</evidence>
<evidence type="ECO:0000313" key="3">
    <source>
        <dbReference type="Proteomes" id="UP000053593"/>
    </source>
</evidence>
<feature type="transmembrane region" description="Helical" evidence="1">
    <location>
        <begin position="366"/>
        <end position="385"/>
    </location>
</feature>
<dbReference type="EMBL" id="KN834776">
    <property type="protein sequence ID" value="KIK60107.1"/>
    <property type="molecule type" value="Genomic_DNA"/>
</dbReference>
<dbReference type="HOGENOM" id="CLU_540854_0_0_1"/>
<dbReference type="Proteomes" id="UP000053593">
    <property type="component" value="Unassembled WGS sequence"/>
</dbReference>
<dbReference type="PANTHER" id="PTHR35408">
    <property type="entry name" value="CHROMOSOME 15, WHOLE GENOME SHOTGUN SEQUENCE"/>
    <property type="match status" value="1"/>
</dbReference>
<organism evidence="2 3">
    <name type="scientific">Collybiopsis luxurians FD-317 M1</name>
    <dbReference type="NCBI Taxonomy" id="944289"/>
    <lineage>
        <taxon>Eukaryota</taxon>
        <taxon>Fungi</taxon>
        <taxon>Dikarya</taxon>
        <taxon>Basidiomycota</taxon>
        <taxon>Agaricomycotina</taxon>
        <taxon>Agaricomycetes</taxon>
        <taxon>Agaricomycetidae</taxon>
        <taxon>Agaricales</taxon>
        <taxon>Marasmiineae</taxon>
        <taxon>Omphalotaceae</taxon>
        <taxon>Collybiopsis</taxon>
        <taxon>Collybiopsis luxurians</taxon>
    </lineage>
</organism>
<dbReference type="PANTHER" id="PTHR35408:SF3">
    <property type="entry name" value="GLYCOSYLTRANSFERASE 2-LIKE DOMAIN-CONTAINING PROTEIN"/>
    <property type="match status" value="1"/>
</dbReference>
<keyword evidence="1" id="KW-0812">Transmembrane</keyword>
<keyword evidence="1" id="KW-0472">Membrane</keyword>
<name>A0A0D0CN45_9AGAR</name>
<keyword evidence="1" id="KW-1133">Transmembrane helix</keyword>
<reference evidence="2 3" key="1">
    <citation type="submission" date="2014-04" db="EMBL/GenBank/DDBJ databases">
        <title>Evolutionary Origins and Diversification of the Mycorrhizal Mutualists.</title>
        <authorList>
            <consortium name="DOE Joint Genome Institute"/>
            <consortium name="Mycorrhizal Genomics Consortium"/>
            <person name="Kohler A."/>
            <person name="Kuo A."/>
            <person name="Nagy L.G."/>
            <person name="Floudas D."/>
            <person name="Copeland A."/>
            <person name="Barry K.W."/>
            <person name="Cichocki N."/>
            <person name="Veneault-Fourrey C."/>
            <person name="LaButti K."/>
            <person name="Lindquist E.A."/>
            <person name="Lipzen A."/>
            <person name="Lundell T."/>
            <person name="Morin E."/>
            <person name="Murat C."/>
            <person name="Riley R."/>
            <person name="Ohm R."/>
            <person name="Sun H."/>
            <person name="Tunlid A."/>
            <person name="Henrissat B."/>
            <person name="Grigoriev I.V."/>
            <person name="Hibbett D.S."/>
            <person name="Martin F."/>
        </authorList>
    </citation>
    <scope>NUCLEOTIDE SEQUENCE [LARGE SCALE GENOMIC DNA]</scope>
    <source>
        <strain evidence="2 3">FD-317 M1</strain>
    </source>
</reference>